<dbReference type="GO" id="GO:0032259">
    <property type="term" value="P:methylation"/>
    <property type="evidence" value="ECO:0007669"/>
    <property type="project" value="UniProtKB-KW"/>
</dbReference>
<gene>
    <name evidence="1" type="ORF">SAMN04489758_10693</name>
</gene>
<evidence type="ECO:0000313" key="2">
    <source>
        <dbReference type="Proteomes" id="UP000198558"/>
    </source>
</evidence>
<dbReference type="GO" id="GO:0008168">
    <property type="term" value="F:methyltransferase activity"/>
    <property type="evidence" value="ECO:0007669"/>
    <property type="project" value="UniProtKB-KW"/>
</dbReference>
<organism evidence="1 2">
    <name type="scientific">Thomasclavelia cocleata</name>
    <dbReference type="NCBI Taxonomy" id="69824"/>
    <lineage>
        <taxon>Bacteria</taxon>
        <taxon>Bacillati</taxon>
        <taxon>Bacillota</taxon>
        <taxon>Erysipelotrichia</taxon>
        <taxon>Erysipelotrichales</taxon>
        <taxon>Coprobacillaceae</taxon>
        <taxon>Thomasclavelia</taxon>
    </lineage>
</organism>
<dbReference type="InterPro" id="IPR029063">
    <property type="entry name" value="SAM-dependent_MTases_sf"/>
</dbReference>
<proteinExistence type="predicted"/>
<dbReference type="Pfam" id="PF06962">
    <property type="entry name" value="rRNA_methylase"/>
    <property type="match status" value="1"/>
</dbReference>
<name>A0A1I0DME2_9FIRM</name>
<dbReference type="PANTHER" id="PTHR35276">
    <property type="entry name" value="S-ADENOSYL-L-METHIONINE-DEPENDENT METHYLTRANSFERASES SUPERFAMILY PROTEIN"/>
    <property type="match status" value="1"/>
</dbReference>
<dbReference type="RefSeq" id="WP_092352931.1">
    <property type="nucleotide sequence ID" value="NZ_FOIN01000006.1"/>
</dbReference>
<reference evidence="2" key="1">
    <citation type="submission" date="2016-10" db="EMBL/GenBank/DDBJ databases">
        <authorList>
            <person name="Varghese N."/>
            <person name="Submissions S."/>
        </authorList>
    </citation>
    <scope>NUCLEOTIDE SEQUENCE [LARGE SCALE GENOMIC DNA]</scope>
    <source>
        <strain evidence="2">DSM 1551</strain>
    </source>
</reference>
<keyword evidence="1" id="KW-0489">Methyltransferase</keyword>
<accession>A0A1I0DME2</accession>
<dbReference type="GeneID" id="78287928"/>
<dbReference type="OrthoDB" id="9792989at2"/>
<dbReference type="PANTHER" id="PTHR35276:SF1">
    <property type="entry name" value="TRNA (MNM(5)S(2)U34)-METHYLTRANSFERASE, CHLOROPLASTIC"/>
    <property type="match status" value="1"/>
</dbReference>
<keyword evidence="1" id="KW-0808">Transferase</keyword>
<protein>
    <submittedName>
        <fullName evidence="1">Putative rRNA methylase</fullName>
    </submittedName>
</protein>
<dbReference type="EMBL" id="FOIN01000006">
    <property type="protein sequence ID" value="SET33019.1"/>
    <property type="molecule type" value="Genomic_DNA"/>
</dbReference>
<dbReference type="Proteomes" id="UP000198558">
    <property type="component" value="Unassembled WGS sequence"/>
</dbReference>
<dbReference type="SUPFAM" id="SSF53335">
    <property type="entry name" value="S-adenosyl-L-methionine-dependent methyltransferases"/>
    <property type="match status" value="1"/>
</dbReference>
<dbReference type="InterPro" id="IPR010719">
    <property type="entry name" value="MnmM_MeTrfase"/>
</dbReference>
<evidence type="ECO:0000313" key="1">
    <source>
        <dbReference type="EMBL" id="SET33019.1"/>
    </source>
</evidence>
<keyword evidence="2" id="KW-1185">Reference proteome</keyword>
<dbReference type="Gene3D" id="3.40.50.150">
    <property type="entry name" value="Vaccinia Virus protein VP39"/>
    <property type="match status" value="1"/>
</dbReference>
<dbReference type="AlphaFoldDB" id="A0A1I0DME2"/>
<sequence>MKTMIEYVKNELLQREYNIAIDFTMGNGNDTLTLSRLAKKVYSFDIQDKALENTKKLLNDINNVELILDSHENFDKYVQNFDVGIFNLGYLPQGDHTITTKVSTTLVAIKKAVQYLNEKGHLFIVVYIGHFEGKEESLKIDEYVSSLDHMVYNVALFKMMNKLNAPYVVEIEKR</sequence>